<protein>
    <submittedName>
        <fullName evidence="3">SRPBCC family protein</fullName>
    </submittedName>
</protein>
<evidence type="ECO:0000259" key="2">
    <source>
        <dbReference type="Pfam" id="PF08327"/>
    </source>
</evidence>
<accession>A0ABY3XEB7</accession>
<evidence type="ECO:0000256" key="1">
    <source>
        <dbReference type="ARBA" id="ARBA00006817"/>
    </source>
</evidence>
<feature type="domain" description="Activator of Hsp90 ATPase homologue 1/2-like C-terminal" evidence="2">
    <location>
        <begin position="23"/>
        <end position="155"/>
    </location>
</feature>
<dbReference type="Pfam" id="PF08327">
    <property type="entry name" value="AHSA1"/>
    <property type="match status" value="1"/>
</dbReference>
<dbReference type="RefSeq" id="WP_057945009.1">
    <property type="nucleotide sequence ID" value="NZ_CP011131.1"/>
</dbReference>
<dbReference type="Gene3D" id="3.30.530.20">
    <property type="match status" value="1"/>
</dbReference>
<dbReference type="InterPro" id="IPR013538">
    <property type="entry name" value="ASHA1/2-like_C"/>
</dbReference>
<evidence type="ECO:0000313" key="4">
    <source>
        <dbReference type="Proteomes" id="UP000829194"/>
    </source>
</evidence>
<proteinExistence type="inferred from homology"/>
<comment type="similarity">
    <text evidence="1">Belongs to the AHA1 family.</text>
</comment>
<organism evidence="3 4">
    <name type="scientific">Lysobacter gummosus</name>
    <dbReference type="NCBI Taxonomy" id="262324"/>
    <lineage>
        <taxon>Bacteria</taxon>
        <taxon>Pseudomonadati</taxon>
        <taxon>Pseudomonadota</taxon>
        <taxon>Gammaproteobacteria</taxon>
        <taxon>Lysobacterales</taxon>
        <taxon>Lysobacteraceae</taxon>
        <taxon>Lysobacter</taxon>
    </lineage>
</organism>
<gene>
    <name evidence="3" type="ORF">MOV92_24290</name>
</gene>
<keyword evidence="4" id="KW-1185">Reference proteome</keyword>
<sequence>MSTDTLKIVAQGDREIVITREFDAPRDLVFEAWTTPALLKRWFGVFGGWSLDVCDIDLRAGGDFRYLWVNAEGRLEIRGTYNEVVAPERIAGVERFVEPFASEDATGTTVFSERDGRTYLRNTVRYPSQQARDGALRSPMEHGMRASYNALDELLATQRATAP</sequence>
<dbReference type="Proteomes" id="UP000829194">
    <property type="component" value="Chromosome"/>
</dbReference>
<reference evidence="3 4" key="1">
    <citation type="submission" date="2022-03" db="EMBL/GenBank/DDBJ databases">
        <title>Complete genome sequence of Lysobacter capsici VKM B-2533 and Lysobacter gummosus 10.1.1, promising sources of lytic agents.</title>
        <authorList>
            <person name="Tarlachkov S.V."/>
            <person name="Kudryakova I.V."/>
            <person name="Afoshin A.S."/>
            <person name="Leontyevskaya E.A."/>
            <person name="Leontyevskaya N.V."/>
        </authorList>
    </citation>
    <scope>NUCLEOTIDE SEQUENCE [LARGE SCALE GENOMIC DNA]</scope>
    <source>
        <strain evidence="3 4">10.1.1</strain>
    </source>
</reference>
<dbReference type="InterPro" id="IPR023393">
    <property type="entry name" value="START-like_dom_sf"/>
</dbReference>
<dbReference type="EMBL" id="CP093547">
    <property type="protein sequence ID" value="UNP29540.1"/>
    <property type="molecule type" value="Genomic_DNA"/>
</dbReference>
<name>A0ABY3XEB7_9GAMM</name>
<dbReference type="SUPFAM" id="SSF55961">
    <property type="entry name" value="Bet v1-like"/>
    <property type="match status" value="1"/>
</dbReference>
<dbReference type="CDD" id="cd07826">
    <property type="entry name" value="SRPBCC_CalC_Aha1-like_9"/>
    <property type="match status" value="1"/>
</dbReference>
<evidence type="ECO:0000313" key="3">
    <source>
        <dbReference type="EMBL" id="UNP29540.1"/>
    </source>
</evidence>